<gene>
    <name evidence="1" type="ORF">QYM36_003237</name>
</gene>
<evidence type="ECO:0000313" key="1">
    <source>
        <dbReference type="EMBL" id="KAK2722973.1"/>
    </source>
</evidence>
<dbReference type="EMBL" id="JAVRJZ010000005">
    <property type="protein sequence ID" value="KAK2722973.1"/>
    <property type="molecule type" value="Genomic_DNA"/>
</dbReference>
<proteinExistence type="predicted"/>
<protein>
    <submittedName>
        <fullName evidence="1">Uncharacterized protein</fullName>
    </submittedName>
</protein>
<organism evidence="1 2">
    <name type="scientific">Artemia franciscana</name>
    <name type="common">Brine shrimp</name>
    <name type="synonym">Artemia sanfranciscana</name>
    <dbReference type="NCBI Taxonomy" id="6661"/>
    <lineage>
        <taxon>Eukaryota</taxon>
        <taxon>Metazoa</taxon>
        <taxon>Ecdysozoa</taxon>
        <taxon>Arthropoda</taxon>
        <taxon>Crustacea</taxon>
        <taxon>Branchiopoda</taxon>
        <taxon>Anostraca</taxon>
        <taxon>Artemiidae</taxon>
        <taxon>Artemia</taxon>
    </lineage>
</organism>
<dbReference type="Proteomes" id="UP001187531">
    <property type="component" value="Unassembled WGS sequence"/>
</dbReference>
<reference evidence="1" key="1">
    <citation type="submission" date="2023-07" db="EMBL/GenBank/DDBJ databases">
        <title>Chromosome-level genome assembly of Artemia franciscana.</title>
        <authorList>
            <person name="Jo E."/>
        </authorList>
    </citation>
    <scope>NUCLEOTIDE SEQUENCE</scope>
    <source>
        <tissue evidence="1">Whole body</tissue>
    </source>
</reference>
<comment type="caution">
    <text evidence="1">The sequence shown here is derived from an EMBL/GenBank/DDBJ whole genome shotgun (WGS) entry which is preliminary data.</text>
</comment>
<evidence type="ECO:0000313" key="2">
    <source>
        <dbReference type="Proteomes" id="UP001187531"/>
    </source>
</evidence>
<dbReference type="AlphaFoldDB" id="A0AA88I7X9"/>
<accession>A0AA88I7X9</accession>
<name>A0AA88I7X9_ARTSF</name>
<sequence>MAFSLNGKVYLGLKLSGDAFQFWTSAPSETLEDFKSAFLLRFATTTKYRELKYSKFELNHSLVEYASLVKQACEEKFGNNVNPSIIIHDLVNGLPDNYAKLLLEKKPTTYTSALATLSHAEDVQTALRLRKSGGGLEAVNAVGTTSYRGQGNCNRRGNFLHGYNAWQLPKSGAGNSFNGVDSDISVFQSDSSPSVEMDAGKGLDISSDSSEGFVVQLIKTEMVPAQSIKIVKIRTQLLEGIGPQKQAHRLPPEMSKTEFAELFDLSRLKDEFVRKRFIKLAYRFRDIFATHGLHLGACEAVKHSHLCVIFSDFAQLRSASKRKEKYKKLENKNYHWKDQKVSDVDIFWQTYYEKDSAVKIVDSENYHCKVCFQQADKEKVLKCIYKGLVRYKRGASIGNLLTHLKAVHESDAEVQKLLKVTDKAVGTNKGKSENIKSFQDTPRSNVSMSKEAKRIIGRNIALLCGIDSLPFGVVNGAGFGDYCVKHVMIFVKLYQTIHM</sequence>
<keyword evidence="2" id="KW-1185">Reference proteome</keyword>